<comment type="caution">
    <text evidence="2">The sequence shown here is derived from an EMBL/GenBank/DDBJ whole genome shotgun (WGS) entry which is preliminary data.</text>
</comment>
<accession>A0ABW0QPV0</accession>
<sequence length="79" mass="8042">MANELVTLTRVKVFGRTADVLVVVIGMGVILMTTPGVRQVGTSLPASAGVAGLVLGLAAKVALSNLLAGLQIALVWATW</sequence>
<keyword evidence="1" id="KW-0812">Transmembrane</keyword>
<feature type="transmembrane region" description="Helical" evidence="1">
    <location>
        <begin position="49"/>
        <end position="77"/>
    </location>
</feature>
<keyword evidence="1" id="KW-0472">Membrane</keyword>
<proteinExistence type="predicted"/>
<feature type="transmembrane region" description="Helical" evidence="1">
    <location>
        <begin position="20"/>
        <end position="37"/>
    </location>
</feature>
<evidence type="ECO:0000313" key="3">
    <source>
        <dbReference type="Proteomes" id="UP001596114"/>
    </source>
</evidence>
<evidence type="ECO:0000313" key="2">
    <source>
        <dbReference type="EMBL" id="MFC5526405.1"/>
    </source>
</evidence>
<dbReference type="EMBL" id="JBHSNF010000002">
    <property type="protein sequence ID" value="MFC5526405.1"/>
    <property type="molecule type" value="Genomic_DNA"/>
</dbReference>
<organism evidence="2 3">
    <name type="scientific">Rhodanobacter ginsengisoli</name>
    <dbReference type="NCBI Taxonomy" id="418646"/>
    <lineage>
        <taxon>Bacteria</taxon>
        <taxon>Pseudomonadati</taxon>
        <taxon>Pseudomonadota</taxon>
        <taxon>Gammaproteobacteria</taxon>
        <taxon>Lysobacterales</taxon>
        <taxon>Rhodanobacteraceae</taxon>
        <taxon>Rhodanobacter</taxon>
    </lineage>
</organism>
<protein>
    <submittedName>
        <fullName evidence="2">Uncharacterized protein</fullName>
    </submittedName>
</protein>
<keyword evidence="1" id="KW-1133">Transmembrane helix</keyword>
<dbReference type="Gene3D" id="1.10.287.1260">
    <property type="match status" value="1"/>
</dbReference>
<reference evidence="3" key="1">
    <citation type="journal article" date="2019" name="Int. J. Syst. Evol. Microbiol.">
        <title>The Global Catalogue of Microorganisms (GCM) 10K type strain sequencing project: providing services to taxonomists for standard genome sequencing and annotation.</title>
        <authorList>
            <consortium name="The Broad Institute Genomics Platform"/>
            <consortium name="The Broad Institute Genome Sequencing Center for Infectious Disease"/>
            <person name="Wu L."/>
            <person name="Ma J."/>
        </authorList>
    </citation>
    <scope>NUCLEOTIDE SEQUENCE [LARGE SCALE GENOMIC DNA]</scope>
    <source>
        <strain evidence="3">CGMCC 1.16619</strain>
    </source>
</reference>
<dbReference type="Proteomes" id="UP001596114">
    <property type="component" value="Unassembled WGS sequence"/>
</dbReference>
<gene>
    <name evidence="2" type="ORF">ACFPPA_11745</name>
</gene>
<keyword evidence="3" id="KW-1185">Reference proteome</keyword>
<evidence type="ECO:0000256" key="1">
    <source>
        <dbReference type="SAM" id="Phobius"/>
    </source>
</evidence>
<name>A0ABW0QPV0_9GAMM</name>
<dbReference type="RefSeq" id="WP_377320044.1">
    <property type="nucleotide sequence ID" value="NZ_JBHSNF010000002.1"/>
</dbReference>